<reference evidence="6" key="1">
    <citation type="submission" date="2021-02" db="EMBL/GenBank/DDBJ databases">
        <title>Draft genome sequence of Microbispora sp. RL4-1S isolated from rice leaves in Thailand.</title>
        <authorList>
            <person name="Muangham S."/>
            <person name="Duangmal K."/>
        </authorList>
    </citation>
    <scope>NUCLEOTIDE SEQUENCE</scope>
    <source>
        <strain evidence="6">RL4-1S</strain>
    </source>
</reference>
<keyword evidence="7" id="KW-1185">Reference proteome</keyword>
<keyword evidence="1" id="KW-0805">Transcription regulation</keyword>
<feature type="region of interest" description="Disordered" evidence="4">
    <location>
        <begin position="161"/>
        <end position="214"/>
    </location>
</feature>
<feature type="domain" description="HTH araC/xylS-type" evidence="5">
    <location>
        <begin position="39"/>
        <end position="137"/>
    </location>
</feature>
<dbReference type="PROSITE" id="PS01124">
    <property type="entry name" value="HTH_ARAC_FAMILY_2"/>
    <property type="match status" value="1"/>
</dbReference>
<dbReference type="InterPro" id="IPR009057">
    <property type="entry name" value="Homeodomain-like_sf"/>
</dbReference>
<dbReference type="Gene3D" id="1.10.10.60">
    <property type="entry name" value="Homeodomain-like"/>
    <property type="match status" value="2"/>
</dbReference>
<dbReference type="InterPro" id="IPR018062">
    <property type="entry name" value="HTH_AraC-typ_CS"/>
</dbReference>
<dbReference type="GO" id="GO:0003700">
    <property type="term" value="F:DNA-binding transcription factor activity"/>
    <property type="evidence" value="ECO:0007669"/>
    <property type="project" value="InterPro"/>
</dbReference>
<organism evidence="6 7">
    <name type="scientific">Microbispora oryzae</name>
    <dbReference type="NCBI Taxonomy" id="2806554"/>
    <lineage>
        <taxon>Bacteria</taxon>
        <taxon>Bacillati</taxon>
        <taxon>Actinomycetota</taxon>
        <taxon>Actinomycetes</taxon>
        <taxon>Streptosporangiales</taxon>
        <taxon>Streptosporangiaceae</taxon>
        <taxon>Microbispora</taxon>
    </lineage>
</organism>
<feature type="compositionally biased region" description="Basic residues" evidence="4">
    <location>
        <begin position="204"/>
        <end position="214"/>
    </location>
</feature>
<name>A0A940WPP8_9ACTN</name>
<dbReference type="PANTHER" id="PTHR46796:SF14">
    <property type="entry name" value="TRANSCRIPTIONAL REGULATORY PROTEIN"/>
    <property type="match status" value="1"/>
</dbReference>
<evidence type="ECO:0000256" key="1">
    <source>
        <dbReference type="ARBA" id="ARBA00023015"/>
    </source>
</evidence>
<evidence type="ECO:0000256" key="2">
    <source>
        <dbReference type="ARBA" id="ARBA00023125"/>
    </source>
</evidence>
<keyword evidence="2" id="KW-0238">DNA-binding</keyword>
<dbReference type="InterPro" id="IPR018060">
    <property type="entry name" value="HTH_AraC"/>
</dbReference>
<evidence type="ECO:0000313" key="6">
    <source>
        <dbReference type="EMBL" id="MBP2706983.1"/>
    </source>
</evidence>
<protein>
    <submittedName>
        <fullName evidence="6">Helix-turn-helix transcriptional regulator</fullName>
    </submittedName>
</protein>
<accession>A0A940WPP8</accession>
<dbReference type="AlphaFoldDB" id="A0A940WPP8"/>
<sequence>MWSSSCRNAVVFLSEACPSLQGVSSTTRTVTLHLLPHVRRARDHIDRHYAAKLDLDRLARVAGISKYHFVRSFEAAYGETPIRYLTRRRIERAQDLLRSANLTVTEICVMVGFASLGSFSSRFKELVGESPTAYRDRWAAAGGAHVPGCYLFMRGGVDPAGTTGRTTGISGSGRSGGTQERVRRDALRDGSRLAPPAGGESRAISRKRPLTSAN</sequence>
<dbReference type="InterPro" id="IPR050204">
    <property type="entry name" value="AraC_XylS_family_regulators"/>
</dbReference>
<dbReference type="Pfam" id="PF12833">
    <property type="entry name" value="HTH_18"/>
    <property type="match status" value="1"/>
</dbReference>
<dbReference type="Proteomes" id="UP000674234">
    <property type="component" value="Unassembled WGS sequence"/>
</dbReference>
<evidence type="ECO:0000256" key="4">
    <source>
        <dbReference type="SAM" id="MobiDB-lite"/>
    </source>
</evidence>
<feature type="compositionally biased region" description="Basic and acidic residues" evidence="4">
    <location>
        <begin position="180"/>
        <end position="191"/>
    </location>
</feature>
<evidence type="ECO:0000259" key="5">
    <source>
        <dbReference type="PROSITE" id="PS01124"/>
    </source>
</evidence>
<dbReference type="SMART" id="SM00342">
    <property type="entry name" value="HTH_ARAC"/>
    <property type="match status" value="1"/>
</dbReference>
<comment type="caution">
    <text evidence="6">The sequence shown here is derived from an EMBL/GenBank/DDBJ whole genome shotgun (WGS) entry which is preliminary data.</text>
</comment>
<dbReference type="EMBL" id="JAFCNB010000016">
    <property type="protein sequence ID" value="MBP2706983.1"/>
    <property type="molecule type" value="Genomic_DNA"/>
</dbReference>
<dbReference type="PROSITE" id="PS00041">
    <property type="entry name" value="HTH_ARAC_FAMILY_1"/>
    <property type="match status" value="1"/>
</dbReference>
<dbReference type="GO" id="GO:0043565">
    <property type="term" value="F:sequence-specific DNA binding"/>
    <property type="evidence" value="ECO:0007669"/>
    <property type="project" value="InterPro"/>
</dbReference>
<gene>
    <name evidence="6" type="ORF">JOL79_24665</name>
</gene>
<dbReference type="InterPro" id="IPR020449">
    <property type="entry name" value="Tscrpt_reg_AraC-type_HTH"/>
</dbReference>
<dbReference type="PRINTS" id="PR00032">
    <property type="entry name" value="HTHARAC"/>
</dbReference>
<evidence type="ECO:0000256" key="3">
    <source>
        <dbReference type="ARBA" id="ARBA00023163"/>
    </source>
</evidence>
<dbReference type="SUPFAM" id="SSF46689">
    <property type="entry name" value="Homeodomain-like"/>
    <property type="match status" value="2"/>
</dbReference>
<dbReference type="PANTHER" id="PTHR46796">
    <property type="entry name" value="HTH-TYPE TRANSCRIPTIONAL ACTIVATOR RHAS-RELATED"/>
    <property type="match status" value="1"/>
</dbReference>
<keyword evidence="3" id="KW-0804">Transcription</keyword>
<proteinExistence type="predicted"/>
<evidence type="ECO:0000313" key="7">
    <source>
        <dbReference type="Proteomes" id="UP000674234"/>
    </source>
</evidence>